<name>A0AAW9K1Q7_CARML</name>
<gene>
    <name evidence="1" type="ORF">RAK27_18970</name>
</gene>
<proteinExistence type="predicted"/>
<accession>A0AAW9K1Q7</accession>
<organism evidence="1 2">
    <name type="scientific">Carnobacterium maltaromaticum</name>
    <name type="common">Carnobacterium piscicola</name>
    <dbReference type="NCBI Taxonomy" id="2751"/>
    <lineage>
        <taxon>Bacteria</taxon>
        <taxon>Bacillati</taxon>
        <taxon>Bacillota</taxon>
        <taxon>Bacilli</taxon>
        <taxon>Lactobacillales</taxon>
        <taxon>Carnobacteriaceae</taxon>
        <taxon>Carnobacterium</taxon>
    </lineage>
</organism>
<dbReference type="EMBL" id="JAVBVO010000024">
    <property type="protein sequence ID" value="MDZ5760729.1"/>
    <property type="molecule type" value="Genomic_DNA"/>
</dbReference>
<evidence type="ECO:0000313" key="2">
    <source>
        <dbReference type="Proteomes" id="UP001290462"/>
    </source>
</evidence>
<sequence>MTKLFKLVGIETHKVYFESTERSELQRWLDDEFGTTETGVRKNIAVQPMPEAMRIVELNKK</sequence>
<protein>
    <submittedName>
        <fullName evidence="1">Uncharacterized protein</fullName>
    </submittedName>
</protein>
<reference evidence="1" key="1">
    <citation type="submission" date="2023-08" db="EMBL/GenBank/DDBJ databases">
        <title>Genomic characterization of piscicolin 126 produced by Carnobacterium maltaromaticum CM22 strain isolated from salmon (Salmo salar).</title>
        <authorList>
            <person name="Gonzalez-Gragera E."/>
            <person name="Garcia-Lopez J.D."/>
            <person name="Teso-Perez C."/>
            <person name="Gimenez-Hernandez I."/>
            <person name="Peralta-Sanchez J.M."/>
            <person name="Valdivia E."/>
            <person name="Montalban-Lopez M."/>
            <person name="Martin-Platero A.M."/>
            <person name="Banos A."/>
            <person name="Martinez-Bueno M."/>
        </authorList>
    </citation>
    <scope>NUCLEOTIDE SEQUENCE</scope>
    <source>
        <strain evidence="1">CM22</strain>
    </source>
</reference>
<dbReference type="Proteomes" id="UP001290462">
    <property type="component" value="Unassembled WGS sequence"/>
</dbReference>
<dbReference type="AlphaFoldDB" id="A0AAW9K1Q7"/>
<dbReference type="RefSeq" id="WP_322809878.1">
    <property type="nucleotide sequence ID" value="NZ_JAVBVO010000024.1"/>
</dbReference>
<evidence type="ECO:0000313" key="1">
    <source>
        <dbReference type="EMBL" id="MDZ5760729.1"/>
    </source>
</evidence>
<comment type="caution">
    <text evidence="1">The sequence shown here is derived from an EMBL/GenBank/DDBJ whole genome shotgun (WGS) entry which is preliminary data.</text>
</comment>